<evidence type="ECO:0000313" key="5">
    <source>
        <dbReference type="EMBL" id="PJG59466.1"/>
    </source>
</evidence>
<keyword evidence="6" id="KW-1185">Reference proteome</keyword>
<dbReference type="AlphaFoldDB" id="A0A2H9U5Z0"/>
<dbReference type="GO" id="GO:0006508">
    <property type="term" value="P:proteolysis"/>
    <property type="evidence" value="ECO:0007669"/>
    <property type="project" value="UniProtKB-KW"/>
</dbReference>
<protein>
    <recommendedName>
        <fullName evidence="4">Peptidase C58 YopT-type domain-containing protein</fullName>
    </recommendedName>
</protein>
<dbReference type="EMBL" id="PGGC01000062">
    <property type="protein sequence ID" value="PJG59466.1"/>
    <property type="molecule type" value="Genomic_DNA"/>
</dbReference>
<evidence type="ECO:0000256" key="1">
    <source>
        <dbReference type="ARBA" id="ARBA00022670"/>
    </source>
</evidence>
<evidence type="ECO:0000256" key="3">
    <source>
        <dbReference type="ARBA" id="ARBA00022807"/>
    </source>
</evidence>
<sequence>MDFNQEDFIQNSTLAKEGVCVPLTSKWLTERNSIIDFFSDISTPEGREEIMHVAMERVKTGNPGVIMDYVKNKGYTIEIYDNSAPVDVGLYSISLGLPGSFHNMALELTKNNGATFFDPNYGEFFFTSLTSFNDFLPPYLRSAYDIKDEPNISYVQYVKMEG</sequence>
<keyword evidence="3" id="KW-0788">Thiol protease</keyword>
<accession>A0A2H9U5Z0</accession>
<dbReference type="SUPFAM" id="SSF54001">
    <property type="entry name" value="Cysteine proteinases"/>
    <property type="match status" value="1"/>
</dbReference>
<evidence type="ECO:0000256" key="2">
    <source>
        <dbReference type="ARBA" id="ARBA00022801"/>
    </source>
</evidence>
<reference evidence="5 6" key="1">
    <citation type="submission" date="2017-11" db="EMBL/GenBank/DDBJ databases">
        <title>Draft genome sequence of environmental isolate Aeromonas cavernicola sp. nov. MDC 2508.</title>
        <authorList>
            <person name="Colston S.M."/>
            <person name="Navarro A."/>
            <person name="Martinez-Murcia A.J."/>
            <person name="Graf J."/>
        </authorList>
    </citation>
    <scope>NUCLEOTIDE SEQUENCE [LARGE SCALE GENOMIC DNA]</scope>
    <source>
        <strain evidence="5 6">MDC 2508</strain>
    </source>
</reference>
<name>A0A2H9U5Z0_9GAMM</name>
<comment type="caution">
    <text evidence="5">The sequence shown here is derived from an EMBL/GenBank/DDBJ whole genome shotgun (WGS) entry which is preliminary data.</text>
</comment>
<dbReference type="Pfam" id="PF03543">
    <property type="entry name" value="Peptidase_C58"/>
    <property type="match status" value="1"/>
</dbReference>
<dbReference type="InterPro" id="IPR006473">
    <property type="entry name" value="Peptidase_C58_Yopt"/>
</dbReference>
<keyword evidence="1" id="KW-0645">Protease</keyword>
<feature type="domain" description="Peptidase C58 YopT-type" evidence="4">
    <location>
        <begin position="92"/>
        <end position="159"/>
    </location>
</feature>
<dbReference type="RefSeq" id="WP_100293513.1">
    <property type="nucleotide sequence ID" value="NZ_PGGC01000062.1"/>
</dbReference>
<dbReference type="Proteomes" id="UP000235861">
    <property type="component" value="Unassembled WGS sequence"/>
</dbReference>
<dbReference type="Gene3D" id="3.90.70.20">
    <property type="match status" value="1"/>
</dbReference>
<gene>
    <name evidence="5" type="ORF">CUC53_07115</name>
</gene>
<evidence type="ECO:0000313" key="6">
    <source>
        <dbReference type="Proteomes" id="UP000235861"/>
    </source>
</evidence>
<organism evidence="5 6">
    <name type="scientific">Aeromonas cavernicola</name>
    <dbReference type="NCBI Taxonomy" id="1006623"/>
    <lineage>
        <taxon>Bacteria</taxon>
        <taxon>Pseudomonadati</taxon>
        <taxon>Pseudomonadota</taxon>
        <taxon>Gammaproteobacteria</taxon>
        <taxon>Aeromonadales</taxon>
        <taxon>Aeromonadaceae</taxon>
        <taxon>Aeromonas</taxon>
    </lineage>
</organism>
<dbReference type="InterPro" id="IPR038765">
    <property type="entry name" value="Papain-like_cys_pep_sf"/>
</dbReference>
<proteinExistence type="predicted"/>
<evidence type="ECO:0000259" key="4">
    <source>
        <dbReference type="Pfam" id="PF03543"/>
    </source>
</evidence>
<keyword evidence="2" id="KW-0378">Hydrolase</keyword>
<dbReference type="GO" id="GO:0004197">
    <property type="term" value="F:cysteine-type endopeptidase activity"/>
    <property type="evidence" value="ECO:0007669"/>
    <property type="project" value="InterPro"/>
</dbReference>